<keyword evidence="1" id="KW-0812">Transmembrane</keyword>
<evidence type="ECO:0000256" key="1">
    <source>
        <dbReference type="SAM" id="Phobius"/>
    </source>
</evidence>
<dbReference type="InterPro" id="IPR026898">
    <property type="entry name" value="PrsW"/>
</dbReference>
<keyword evidence="1" id="KW-1133">Transmembrane helix</keyword>
<organism evidence="2 3">
    <name type="scientific">Adlercreutzia equolifaciens subsp. celatus DSM 18785</name>
    <dbReference type="NCBI Taxonomy" id="1121021"/>
    <lineage>
        <taxon>Bacteria</taxon>
        <taxon>Bacillati</taxon>
        <taxon>Actinomycetota</taxon>
        <taxon>Coriobacteriia</taxon>
        <taxon>Eggerthellales</taxon>
        <taxon>Eggerthellaceae</taxon>
        <taxon>Adlercreutzia</taxon>
    </lineage>
</organism>
<dbReference type="RefSeq" id="WP_117284577.1">
    <property type="nucleotide sequence ID" value="NZ_JAMTCE010000001.1"/>
</dbReference>
<keyword evidence="3" id="KW-1185">Reference proteome</keyword>
<accession>A0A3N0AZS3</accession>
<feature type="transmembrane region" description="Helical" evidence="1">
    <location>
        <begin position="124"/>
        <end position="147"/>
    </location>
</feature>
<dbReference type="EMBL" id="QICA01000001">
    <property type="protein sequence ID" value="RNL40049.1"/>
    <property type="molecule type" value="Genomic_DNA"/>
</dbReference>
<name>A0A3N0AZS3_9ACTN</name>
<dbReference type="PANTHER" id="PTHR36844:SF1">
    <property type="entry name" value="PROTEASE PRSW"/>
    <property type="match status" value="1"/>
</dbReference>
<comment type="caution">
    <text evidence="2">The sequence shown here is derived from an EMBL/GenBank/DDBJ whole genome shotgun (WGS) entry which is preliminary data.</text>
</comment>
<dbReference type="GO" id="GO:0006508">
    <property type="term" value="P:proteolysis"/>
    <property type="evidence" value="ECO:0007669"/>
    <property type="project" value="UniProtKB-KW"/>
</dbReference>
<protein>
    <submittedName>
        <fullName evidence="2">PrsW family intramembrane metalloprotease</fullName>
    </submittedName>
</protein>
<keyword evidence="2" id="KW-0645">Protease</keyword>
<keyword evidence="2" id="KW-0482">Metalloprotease</keyword>
<dbReference type="PANTHER" id="PTHR36844">
    <property type="entry name" value="PROTEASE PRSW"/>
    <property type="match status" value="1"/>
</dbReference>
<evidence type="ECO:0000313" key="2">
    <source>
        <dbReference type="EMBL" id="RNL40049.1"/>
    </source>
</evidence>
<dbReference type="AlphaFoldDB" id="A0A3N0AZS3"/>
<proteinExistence type="predicted"/>
<feature type="transmembrane region" description="Helical" evidence="1">
    <location>
        <begin position="154"/>
        <end position="177"/>
    </location>
</feature>
<keyword evidence="1" id="KW-0472">Membrane</keyword>
<keyword evidence="2" id="KW-0378">Hydrolase</keyword>
<feature type="transmembrane region" description="Helical" evidence="1">
    <location>
        <begin position="183"/>
        <end position="202"/>
    </location>
</feature>
<feature type="transmembrane region" description="Helical" evidence="1">
    <location>
        <begin position="26"/>
        <end position="48"/>
    </location>
</feature>
<dbReference type="GO" id="GO:0008237">
    <property type="term" value="F:metallopeptidase activity"/>
    <property type="evidence" value="ECO:0007669"/>
    <property type="project" value="UniProtKB-KW"/>
</dbReference>
<dbReference type="Proteomes" id="UP000278327">
    <property type="component" value="Unassembled WGS sequence"/>
</dbReference>
<sequence>MVYIAFVCFAAPLALMLPVLRGRARWLVAYLLIGSYLTVVSGEVNTALKQVFEISSLELSLCVAPVVEEVVKALPVLAFALLDKKCGRSDVLAIAFSCGVGFAITENAFLMMRAGEAATVGWALARGLSTSLMHGLCTLAVGVGFTFARTRKKLFYTGTFGLIAAAITYHATFNLLISAAGAWSLVGLACPLFTYAIAYGLYRVMRDRGVSMLA</sequence>
<reference evidence="2 3" key="1">
    <citation type="journal article" date="2019" name="Microbiol. Resour. Announc.">
        <title>Draft Genome Sequences of Type Strains of Gordonibacter faecihominis, Paraeggerthella hongkongensis, Parvibacter caecicola,Slackia equolifaciens, Slackia faecicanis, and Slackia isoflavoniconvertens.</title>
        <authorList>
            <person name="Danylec N."/>
            <person name="Stoll D.A."/>
            <person name="Dotsch A."/>
            <person name="Huch M."/>
        </authorList>
    </citation>
    <scope>NUCLEOTIDE SEQUENCE [LARGE SCALE GENOMIC DNA]</scope>
    <source>
        <strain evidence="2 3">DSM 18785</strain>
    </source>
</reference>
<gene>
    <name evidence="2" type="ORF">DMP10_00355</name>
</gene>
<dbReference type="Pfam" id="PF13367">
    <property type="entry name" value="PrsW-protease"/>
    <property type="match status" value="1"/>
</dbReference>
<evidence type="ECO:0000313" key="3">
    <source>
        <dbReference type="Proteomes" id="UP000278327"/>
    </source>
</evidence>
<feature type="transmembrane region" description="Helical" evidence="1">
    <location>
        <begin position="91"/>
        <end position="112"/>
    </location>
</feature>